<dbReference type="Gene3D" id="3.40.190.10">
    <property type="entry name" value="Periplasmic binding protein-like II"/>
    <property type="match status" value="2"/>
</dbReference>
<dbReference type="PANTHER" id="PTHR43649:SF30">
    <property type="entry name" value="ABC TRANSPORTER SUBSTRATE-BINDING PROTEIN"/>
    <property type="match status" value="1"/>
</dbReference>
<protein>
    <submittedName>
        <fullName evidence="2">Extracellular solute-binding protein</fullName>
    </submittedName>
</protein>
<accession>A0ABP8LFA3</accession>
<dbReference type="SUPFAM" id="SSF53850">
    <property type="entry name" value="Periplasmic binding protein-like II"/>
    <property type="match status" value="1"/>
</dbReference>
<dbReference type="RefSeq" id="WP_345216914.1">
    <property type="nucleotide sequence ID" value="NZ_BAABGN010000012.1"/>
</dbReference>
<name>A0ABP8LFA3_9MICO</name>
<feature type="signal peptide" evidence="1">
    <location>
        <begin position="1"/>
        <end position="21"/>
    </location>
</feature>
<dbReference type="InterPro" id="IPR006059">
    <property type="entry name" value="SBP"/>
</dbReference>
<organism evidence="2 3">
    <name type="scientific">Georgenia halophila</name>
    <dbReference type="NCBI Taxonomy" id="620889"/>
    <lineage>
        <taxon>Bacteria</taxon>
        <taxon>Bacillati</taxon>
        <taxon>Actinomycetota</taxon>
        <taxon>Actinomycetes</taxon>
        <taxon>Micrococcales</taxon>
        <taxon>Bogoriellaceae</taxon>
        <taxon>Georgenia</taxon>
    </lineage>
</organism>
<evidence type="ECO:0000256" key="1">
    <source>
        <dbReference type="SAM" id="SignalP"/>
    </source>
</evidence>
<dbReference type="Pfam" id="PF01547">
    <property type="entry name" value="SBP_bac_1"/>
    <property type="match status" value="1"/>
</dbReference>
<dbReference type="EMBL" id="BAABGN010000012">
    <property type="protein sequence ID" value="GAA4427808.1"/>
    <property type="molecule type" value="Genomic_DNA"/>
</dbReference>
<reference evidence="3" key="1">
    <citation type="journal article" date="2019" name="Int. J. Syst. Evol. Microbiol.">
        <title>The Global Catalogue of Microorganisms (GCM) 10K type strain sequencing project: providing services to taxonomists for standard genome sequencing and annotation.</title>
        <authorList>
            <consortium name="The Broad Institute Genomics Platform"/>
            <consortium name="The Broad Institute Genome Sequencing Center for Infectious Disease"/>
            <person name="Wu L."/>
            <person name="Ma J."/>
        </authorList>
    </citation>
    <scope>NUCLEOTIDE SEQUENCE [LARGE SCALE GENOMIC DNA]</scope>
    <source>
        <strain evidence="3">JCM 17810</strain>
    </source>
</reference>
<keyword evidence="3" id="KW-1185">Reference proteome</keyword>
<dbReference type="Proteomes" id="UP001500622">
    <property type="component" value="Unassembled WGS sequence"/>
</dbReference>
<dbReference type="InterPro" id="IPR050490">
    <property type="entry name" value="Bact_solute-bd_prot1"/>
</dbReference>
<dbReference type="PANTHER" id="PTHR43649">
    <property type="entry name" value="ARABINOSE-BINDING PROTEIN-RELATED"/>
    <property type="match status" value="1"/>
</dbReference>
<keyword evidence="1" id="KW-0732">Signal</keyword>
<comment type="caution">
    <text evidence="2">The sequence shown here is derived from an EMBL/GenBank/DDBJ whole genome shotgun (WGS) entry which is preliminary data.</text>
</comment>
<proteinExistence type="predicted"/>
<sequence length="436" mass="47628">MKKHMLKVVAVAAAATMVVSACGGNDSGGEGDGGGSGGGEVTLGFTWWGNDDRASRYEEAIALFEEEHPDITIQPTWVDWEGYWTQRATEAAGRSLPDVMQFDLSYLAEYSQNGHLLDLAPYIGEQIDLSGFEEALVSSGELNGEQIGIPTSTNTLALFINPNIVEEAGVEPLPEDYTWQDYNAWIRAITEAGLTAESGQPVYGSGDYTGVFWLFLQWLVQNGTEPFTDEGGLNFTQDDVVEFLSLTADLRESNLLFPTERATQLDPLGGFTALEAASEYSWDNFLAGYVADSGVENLEMRPMPVGPEGARSMFWKPSMLLSVGANSEHPEEAATFINFLLTNPEVGKIFGTSKGVPADQAQREAMELEEGSIDARVVAYEEAVTEHVTEPAPTPVKGFGAIEAEWLRLAEELNYGNITMEQFADQWFTEAEMAMQ</sequence>
<feature type="chain" id="PRO_5045352985" evidence="1">
    <location>
        <begin position="22"/>
        <end position="436"/>
    </location>
</feature>
<dbReference type="PROSITE" id="PS51257">
    <property type="entry name" value="PROKAR_LIPOPROTEIN"/>
    <property type="match status" value="1"/>
</dbReference>
<evidence type="ECO:0000313" key="3">
    <source>
        <dbReference type="Proteomes" id="UP001500622"/>
    </source>
</evidence>
<evidence type="ECO:0000313" key="2">
    <source>
        <dbReference type="EMBL" id="GAA4427808.1"/>
    </source>
</evidence>
<gene>
    <name evidence="2" type="ORF">GCM10023169_28190</name>
</gene>